<reference evidence="1" key="1">
    <citation type="journal article" date="2014" name="Genome Announc.">
        <title>De novo whole-genome sequence and genome annotation of Lichtheimia ramosa.</title>
        <authorList>
            <person name="Linde J."/>
            <person name="Schwartze V."/>
            <person name="Binder U."/>
            <person name="Lass-Florl C."/>
            <person name="Voigt K."/>
            <person name="Horn F."/>
        </authorList>
    </citation>
    <scope>NUCLEOTIDE SEQUENCE</scope>
    <source>
        <strain evidence="1">JMRC FSU:6197</strain>
    </source>
</reference>
<evidence type="ECO:0000313" key="1">
    <source>
        <dbReference type="EMBL" id="CDS03462.1"/>
    </source>
</evidence>
<sequence length="97" mass="11286">MTVDNQEYHPEWGIIREQDFVQLALKHQRDLETHFTSGSLISDFHFWQANLGGYCMADMVQNVVVSPDGVFSLERRMVQGAPRVRRKKSKPSHRQQS</sequence>
<proteinExistence type="predicted"/>
<accession>A0A077W7R2</accession>
<organism evidence="1">
    <name type="scientific">Lichtheimia ramosa</name>
    <dbReference type="NCBI Taxonomy" id="688394"/>
    <lineage>
        <taxon>Eukaryota</taxon>
        <taxon>Fungi</taxon>
        <taxon>Fungi incertae sedis</taxon>
        <taxon>Mucoromycota</taxon>
        <taxon>Mucoromycotina</taxon>
        <taxon>Mucoromycetes</taxon>
        <taxon>Mucorales</taxon>
        <taxon>Lichtheimiaceae</taxon>
        <taxon>Lichtheimia</taxon>
    </lineage>
</organism>
<protein>
    <submittedName>
        <fullName evidence="1">Uncharacterized protein</fullName>
    </submittedName>
</protein>
<gene>
    <name evidence="1" type="ORF">LRAMOSA00864</name>
</gene>
<name>A0A077W7R2_9FUNG</name>
<dbReference type="AlphaFoldDB" id="A0A077W7R2"/>
<dbReference type="EMBL" id="LK023313">
    <property type="protein sequence ID" value="CDS03462.1"/>
    <property type="molecule type" value="Genomic_DNA"/>
</dbReference>
<dbReference type="OrthoDB" id="2255243at2759"/>